<dbReference type="InterPro" id="IPR052908">
    <property type="entry name" value="AP-4-A_phosphorylase"/>
</dbReference>
<dbReference type="InterPro" id="IPR011146">
    <property type="entry name" value="HIT-like"/>
</dbReference>
<sequence>MDKCFFCQVQSQSQQVIWNSDKLFAIYDSYPVSPGHTLIVPKRHVANLNEITDDEWNEVKIGINELSKLHQTSALKEIYTNFIKAEISDESAWFCNKALKHPRLNTKPDGYNHGVNDGRAAGRTVDHVHWHMIPRFDGDMIDPRGGIRYVIPEMGNYKIPRK</sequence>
<dbReference type="Pfam" id="PF01230">
    <property type="entry name" value="HIT"/>
    <property type="match status" value="1"/>
</dbReference>
<dbReference type="InterPro" id="IPR036265">
    <property type="entry name" value="HIT-like_sf"/>
</dbReference>
<dbReference type="GO" id="GO:0003824">
    <property type="term" value="F:catalytic activity"/>
    <property type="evidence" value="ECO:0007669"/>
    <property type="project" value="InterPro"/>
</dbReference>
<dbReference type="Proteomes" id="UP000177913">
    <property type="component" value="Unassembled WGS sequence"/>
</dbReference>
<gene>
    <name evidence="3" type="ORF">A3C25_02560</name>
</gene>
<dbReference type="PROSITE" id="PS51084">
    <property type="entry name" value="HIT_2"/>
    <property type="match status" value="1"/>
</dbReference>
<comment type="caution">
    <text evidence="3">The sequence shown here is derived from an EMBL/GenBank/DDBJ whole genome shotgun (WGS) entry which is preliminary data.</text>
</comment>
<organism evidence="3 4">
    <name type="scientific">Candidatus Roizmanbacteria bacterium RIFCSPHIGHO2_02_FULL_38_11</name>
    <dbReference type="NCBI Taxonomy" id="1802039"/>
    <lineage>
        <taxon>Bacteria</taxon>
        <taxon>Candidatus Roizmaniibacteriota</taxon>
    </lineage>
</organism>
<name>A0A1F7H0X0_9BACT</name>
<reference evidence="3 4" key="1">
    <citation type="journal article" date="2016" name="Nat. Commun.">
        <title>Thousands of microbial genomes shed light on interconnected biogeochemical processes in an aquifer system.</title>
        <authorList>
            <person name="Anantharaman K."/>
            <person name="Brown C.T."/>
            <person name="Hug L.A."/>
            <person name="Sharon I."/>
            <person name="Castelle C.J."/>
            <person name="Probst A.J."/>
            <person name="Thomas B.C."/>
            <person name="Singh A."/>
            <person name="Wilkins M.J."/>
            <person name="Karaoz U."/>
            <person name="Brodie E.L."/>
            <person name="Williams K.H."/>
            <person name="Hubbard S.S."/>
            <person name="Banfield J.F."/>
        </authorList>
    </citation>
    <scope>NUCLEOTIDE SEQUENCE [LARGE SCALE GENOMIC DNA]</scope>
</reference>
<feature type="domain" description="HIT" evidence="2">
    <location>
        <begin position="5"/>
        <end position="142"/>
    </location>
</feature>
<dbReference type="Gene3D" id="3.30.428.10">
    <property type="entry name" value="HIT-like"/>
    <property type="match status" value="1"/>
</dbReference>
<evidence type="ECO:0000313" key="4">
    <source>
        <dbReference type="Proteomes" id="UP000177913"/>
    </source>
</evidence>
<protein>
    <recommendedName>
        <fullName evidence="2">HIT domain-containing protein</fullName>
    </recommendedName>
</protein>
<dbReference type="SUPFAM" id="SSF54197">
    <property type="entry name" value="HIT-like"/>
    <property type="match status" value="1"/>
</dbReference>
<evidence type="ECO:0000256" key="1">
    <source>
        <dbReference type="PROSITE-ProRule" id="PRU00464"/>
    </source>
</evidence>
<evidence type="ECO:0000259" key="2">
    <source>
        <dbReference type="PROSITE" id="PS51084"/>
    </source>
</evidence>
<feature type="short sequence motif" description="Histidine triad motif" evidence="1">
    <location>
        <begin position="127"/>
        <end position="131"/>
    </location>
</feature>
<proteinExistence type="predicted"/>
<dbReference type="PANTHER" id="PTHR42997:SF1">
    <property type="entry name" value="AP-4-A PHOSPHORYLASE"/>
    <property type="match status" value="1"/>
</dbReference>
<dbReference type="AlphaFoldDB" id="A0A1F7H0X0"/>
<dbReference type="PANTHER" id="PTHR42997">
    <property type="entry name" value="HIT FAMILY HYDROLASE"/>
    <property type="match status" value="1"/>
</dbReference>
<accession>A0A1F7H0X0</accession>
<evidence type="ECO:0000313" key="3">
    <source>
        <dbReference type="EMBL" id="OGK24765.1"/>
    </source>
</evidence>
<dbReference type="EMBL" id="MFZO01000029">
    <property type="protein sequence ID" value="OGK24765.1"/>
    <property type="molecule type" value="Genomic_DNA"/>
</dbReference>